<evidence type="ECO:0000313" key="3">
    <source>
        <dbReference type="EMBL" id="KIQ67439.1"/>
    </source>
</evidence>
<name>A0A0D0PYD3_9RHOB</name>
<dbReference type="RefSeq" id="WP_018301660.1">
    <property type="nucleotide sequence ID" value="NZ_KB902278.1"/>
</dbReference>
<gene>
    <name evidence="3" type="ORF">Wenmar_03862</name>
</gene>
<dbReference type="Proteomes" id="UP000035100">
    <property type="component" value="Unassembled WGS sequence"/>
</dbReference>
<feature type="chain" id="PRO_5002230039" evidence="2">
    <location>
        <begin position="20"/>
        <end position="111"/>
    </location>
</feature>
<dbReference type="eggNOG" id="ENOG502ZQ81">
    <property type="taxonomic scope" value="Bacteria"/>
</dbReference>
<evidence type="ECO:0000313" key="4">
    <source>
        <dbReference type="Proteomes" id="UP000035100"/>
    </source>
</evidence>
<sequence length="111" mass="11232">MTRFLPLALVALLAGCAGGIQDTLNGIFPPEEPAEPPPPPPLPPQVVAALPPGAPQTTVIKNADGCYLFTVEATVPPSGYLIRDAAGNPICDGAPPTSDMLAGEPLAAPLQ</sequence>
<keyword evidence="2" id="KW-0732">Signal</keyword>
<accession>A0A0D0PYD3</accession>
<evidence type="ECO:0000256" key="2">
    <source>
        <dbReference type="SAM" id="SignalP"/>
    </source>
</evidence>
<feature type="signal peptide" evidence="2">
    <location>
        <begin position="1"/>
        <end position="19"/>
    </location>
</feature>
<dbReference type="PROSITE" id="PS51257">
    <property type="entry name" value="PROKAR_LIPOPROTEIN"/>
    <property type="match status" value="1"/>
</dbReference>
<organism evidence="3 4">
    <name type="scientific">Wenxinia marina DSM 24838</name>
    <dbReference type="NCBI Taxonomy" id="1123501"/>
    <lineage>
        <taxon>Bacteria</taxon>
        <taxon>Pseudomonadati</taxon>
        <taxon>Pseudomonadota</taxon>
        <taxon>Alphaproteobacteria</taxon>
        <taxon>Rhodobacterales</taxon>
        <taxon>Roseobacteraceae</taxon>
        <taxon>Wenxinia</taxon>
    </lineage>
</organism>
<proteinExistence type="predicted"/>
<feature type="region of interest" description="Disordered" evidence="1">
    <location>
        <begin position="92"/>
        <end position="111"/>
    </location>
</feature>
<dbReference type="AlphaFoldDB" id="A0A0D0PYD3"/>
<dbReference type="STRING" id="1123501.Wenmar_03862"/>
<protein>
    <submittedName>
        <fullName evidence="3">Uncharacterized protein</fullName>
    </submittedName>
</protein>
<comment type="caution">
    <text evidence="3">The sequence shown here is derived from an EMBL/GenBank/DDBJ whole genome shotgun (WGS) entry which is preliminary data.</text>
</comment>
<reference evidence="3 4" key="1">
    <citation type="submission" date="2013-01" db="EMBL/GenBank/DDBJ databases">
        <authorList>
            <person name="Fiebig A."/>
            <person name="Goeker M."/>
            <person name="Klenk H.-P.P."/>
        </authorList>
    </citation>
    <scope>NUCLEOTIDE SEQUENCE [LARGE SCALE GENOMIC DNA]</scope>
    <source>
        <strain evidence="3 4">DSM 24838</strain>
    </source>
</reference>
<evidence type="ECO:0000256" key="1">
    <source>
        <dbReference type="SAM" id="MobiDB-lite"/>
    </source>
</evidence>
<dbReference type="EMBL" id="AONG01000022">
    <property type="protein sequence ID" value="KIQ67439.1"/>
    <property type="molecule type" value="Genomic_DNA"/>
</dbReference>
<keyword evidence="4" id="KW-1185">Reference proteome</keyword>